<dbReference type="GO" id="GO:0034213">
    <property type="term" value="P:quinolinate catabolic process"/>
    <property type="evidence" value="ECO:0007669"/>
    <property type="project" value="TreeGrafter"/>
</dbReference>
<dbReference type="GO" id="GO:0005737">
    <property type="term" value="C:cytoplasm"/>
    <property type="evidence" value="ECO:0007669"/>
    <property type="project" value="TreeGrafter"/>
</dbReference>
<dbReference type="InterPro" id="IPR036068">
    <property type="entry name" value="Nicotinate_pribotase-like_C"/>
</dbReference>
<evidence type="ECO:0000256" key="10">
    <source>
        <dbReference type="ARBA" id="ARBA00047445"/>
    </source>
</evidence>
<keyword evidence="16" id="KW-1185">Reference proteome</keyword>
<dbReference type="Pfam" id="PF02749">
    <property type="entry name" value="QRPTase_N"/>
    <property type="match status" value="1"/>
</dbReference>
<dbReference type="PANTHER" id="PTHR32179:SF3">
    <property type="entry name" value="NICOTINATE-NUCLEOTIDE PYROPHOSPHORYLASE [CARBOXYLATING]"/>
    <property type="match status" value="1"/>
</dbReference>
<evidence type="ECO:0000256" key="8">
    <source>
        <dbReference type="ARBA" id="ARBA00022679"/>
    </source>
</evidence>
<dbReference type="OrthoDB" id="9782546at2"/>
<dbReference type="CDD" id="cd01572">
    <property type="entry name" value="QPRTase"/>
    <property type="match status" value="1"/>
</dbReference>
<dbReference type="NCBIfam" id="TIGR00078">
    <property type="entry name" value="nadC"/>
    <property type="match status" value="1"/>
</dbReference>
<evidence type="ECO:0000256" key="6">
    <source>
        <dbReference type="ARBA" id="ARBA00022642"/>
    </source>
</evidence>
<evidence type="ECO:0000256" key="12">
    <source>
        <dbReference type="PIRNR" id="PIRNR006250"/>
    </source>
</evidence>
<comment type="pathway">
    <text evidence="2">Cofactor biosynthesis; NAD(+) biosynthesis; nicotinate D-ribonucleotide from quinolinate: step 1/1.</text>
</comment>
<evidence type="ECO:0000259" key="13">
    <source>
        <dbReference type="Pfam" id="PF01729"/>
    </source>
</evidence>
<dbReference type="PANTHER" id="PTHR32179">
    <property type="entry name" value="NICOTINATE-NUCLEOTIDE PYROPHOSPHORYLASE [CARBOXYLATING]"/>
    <property type="match status" value="1"/>
</dbReference>
<organism evidence="15 16">
    <name type="scientific">Hydrogenivirga caldilitoris</name>
    <dbReference type="NCBI Taxonomy" id="246264"/>
    <lineage>
        <taxon>Bacteria</taxon>
        <taxon>Pseudomonadati</taxon>
        <taxon>Aquificota</taxon>
        <taxon>Aquificia</taxon>
        <taxon>Aquificales</taxon>
        <taxon>Aquificaceae</taxon>
        <taxon>Hydrogenivirga</taxon>
    </lineage>
</organism>
<name>A0A497XNY1_9AQUI</name>
<protein>
    <recommendedName>
        <fullName evidence="11">Probable nicotinate-nucleotide pyrophosphorylase [carboxylating]</fullName>
        <ecNumber evidence="5">2.4.2.19</ecNumber>
    </recommendedName>
    <alternativeName>
        <fullName evidence="9">Quinolinate phosphoribosyltransferase [decarboxylating]</fullName>
    </alternativeName>
</protein>
<evidence type="ECO:0000256" key="2">
    <source>
        <dbReference type="ARBA" id="ARBA00004893"/>
    </source>
</evidence>
<comment type="caution">
    <text evidence="15">The sequence shown here is derived from an EMBL/GenBank/DDBJ whole genome shotgun (WGS) entry which is preliminary data.</text>
</comment>
<evidence type="ECO:0000256" key="1">
    <source>
        <dbReference type="ARBA" id="ARBA00003237"/>
    </source>
</evidence>
<dbReference type="InterPro" id="IPR013785">
    <property type="entry name" value="Aldolase_TIM"/>
</dbReference>
<keyword evidence="7 12" id="KW-0328">Glycosyltransferase</keyword>
<reference evidence="15 16" key="1">
    <citation type="submission" date="2018-10" db="EMBL/GenBank/DDBJ databases">
        <title>Genomic Encyclopedia of Archaeal and Bacterial Type Strains, Phase II (KMG-II): from individual species to whole genera.</title>
        <authorList>
            <person name="Goeker M."/>
        </authorList>
    </citation>
    <scope>NUCLEOTIDE SEQUENCE [LARGE SCALE GENOMIC DNA]</scope>
    <source>
        <strain evidence="15 16">DSM 16510</strain>
    </source>
</reference>
<dbReference type="SUPFAM" id="SSF54675">
    <property type="entry name" value="Nicotinate/Quinolinate PRTase N-terminal domain-like"/>
    <property type="match status" value="1"/>
</dbReference>
<dbReference type="EC" id="2.4.2.19" evidence="5"/>
<evidence type="ECO:0000259" key="14">
    <source>
        <dbReference type="Pfam" id="PF02749"/>
    </source>
</evidence>
<comment type="subunit">
    <text evidence="4">Hexamer formed by 3 homodimers.</text>
</comment>
<dbReference type="InterPro" id="IPR027277">
    <property type="entry name" value="NadC/ModD"/>
</dbReference>
<dbReference type="FunFam" id="3.20.20.70:FF:000030">
    <property type="entry name" value="Nicotinate-nucleotide pyrophosphorylase, carboxylating"/>
    <property type="match status" value="1"/>
</dbReference>
<dbReference type="GO" id="GO:0009435">
    <property type="term" value="P:NAD+ biosynthetic process"/>
    <property type="evidence" value="ECO:0007669"/>
    <property type="project" value="UniProtKB-UniPathway"/>
</dbReference>
<dbReference type="Gene3D" id="3.90.1170.20">
    <property type="entry name" value="Quinolinate phosphoribosyl transferase, N-terminal domain"/>
    <property type="match status" value="1"/>
</dbReference>
<keyword evidence="8 12" id="KW-0808">Transferase</keyword>
<dbReference type="InterPro" id="IPR002638">
    <property type="entry name" value="Quinolinate_PRibosylTrfase_C"/>
</dbReference>
<evidence type="ECO:0000313" key="16">
    <source>
        <dbReference type="Proteomes" id="UP000267841"/>
    </source>
</evidence>
<dbReference type="EMBL" id="RCCJ01000001">
    <property type="protein sequence ID" value="RLJ70676.1"/>
    <property type="molecule type" value="Genomic_DNA"/>
</dbReference>
<dbReference type="InterPro" id="IPR004393">
    <property type="entry name" value="NadC"/>
</dbReference>
<dbReference type="Gene3D" id="3.20.20.70">
    <property type="entry name" value="Aldolase class I"/>
    <property type="match status" value="1"/>
</dbReference>
<evidence type="ECO:0000256" key="11">
    <source>
        <dbReference type="ARBA" id="ARBA00069173"/>
    </source>
</evidence>
<dbReference type="UniPathway" id="UPA00253">
    <property type="reaction ID" value="UER00331"/>
</dbReference>
<dbReference type="FunFam" id="3.90.1170.20:FF:000001">
    <property type="entry name" value="Nicotinate-nucleotide diphosphorylase (Carboxylating)"/>
    <property type="match status" value="1"/>
</dbReference>
<dbReference type="Pfam" id="PF01729">
    <property type="entry name" value="QRPTase_C"/>
    <property type="match status" value="1"/>
</dbReference>
<comment type="similarity">
    <text evidence="3 12">Belongs to the NadC/ModD family.</text>
</comment>
<comment type="function">
    <text evidence="1">Involved in the catabolism of quinolinic acid (QA).</text>
</comment>
<evidence type="ECO:0000256" key="9">
    <source>
        <dbReference type="ARBA" id="ARBA00033102"/>
    </source>
</evidence>
<feature type="domain" description="Quinolinate phosphoribosyl transferase N-terminal" evidence="14">
    <location>
        <begin position="22"/>
        <end position="105"/>
    </location>
</feature>
<evidence type="ECO:0000256" key="3">
    <source>
        <dbReference type="ARBA" id="ARBA00009400"/>
    </source>
</evidence>
<dbReference type="GO" id="GO:0004514">
    <property type="term" value="F:nicotinate-nucleotide diphosphorylase (carboxylating) activity"/>
    <property type="evidence" value="ECO:0007669"/>
    <property type="project" value="UniProtKB-EC"/>
</dbReference>
<evidence type="ECO:0000256" key="5">
    <source>
        <dbReference type="ARBA" id="ARBA00011944"/>
    </source>
</evidence>
<dbReference type="InterPro" id="IPR022412">
    <property type="entry name" value="Quinolinate_PRibosylTrfase_N"/>
</dbReference>
<feature type="domain" description="Quinolinate phosphoribosyl transferase C-terminal" evidence="13">
    <location>
        <begin position="107"/>
        <end position="272"/>
    </location>
</feature>
<evidence type="ECO:0000256" key="4">
    <source>
        <dbReference type="ARBA" id="ARBA00011218"/>
    </source>
</evidence>
<keyword evidence="6" id="KW-0662">Pyridine nucleotide biosynthesis</keyword>
<dbReference type="PIRSF" id="PIRSF006250">
    <property type="entry name" value="NadC_ModD"/>
    <property type="match status" value="1"/>
</dbReference>
<proteinExistence type="inferred from homology"/>
<gene>
    <name evidence="15" type="ORF">BCF55_0957</name>
</gene>
<dbReference type="SUPFAM" id="SSF51690">
    <property type="entry name" value="Nicotinate/Quinolinate PRTase C-terminal domain-like"/>
    <property type="match status" value="1"/>
</dbReference>
<accession>A0A497XNY1</accession>
<evidence type="ECO:0000256" key="7">
    <source>
        <dbReference type="ARBA" id="ARBA00022676"/>
    </source>
</evidence>
<sequence>MNRLFIRSQLQRFLEEDLGTGDITTELVCSEETVRAVIKAKSDGILAGLPFVQELFLMLGGVYVRPCVSEGSEFKRGDTLIELEGRADQILMGERLALNILQSLSGIATRTREFVKALEGTGVKILDTRKTTPGYRFFEKYAVRVGGGKNHRFALYDMVLIKDNHKRVAGEVEEVIRRIKEKVSPAYKIEVEVESLEELDKVLTLGVDIVMLDNFSPEEVKEAVKLVKERAEVEVSGNITLENVKEYAVEGVNYISSGSIIYGASWCDLSLKVL</sequence>
<evidence type="ECO:0000313" key="15">
    <source>
        <dbReference type="EMBL" id="RLJ70676.1"/>
    </source>
</evidence>
<dbReference type="Proteomes" id="UP000267841">
    <property type="component" value="Unassembled WGS sequence"/>
</dbReference>
<dbReference type="InterPro" id="IPR037128">
    <property type="entry name" value="Quinolinate_PRibosylTase_N_sf"/>
</dbReference>
<comment type="catalytic activity">
    <reaction evidence="10">
        <text>nicotinate beta-D-ribonucleotide + CO2 + diphosphate = quinolinate + 5-phospho-alpha-D-ribose 1-diphosphate + 2 H(+)</text>
        <dbReference type="Rhea" id="RHEA:12733"/>
        <dbReference type="ChEBI" id="CHEBI:15378"/>
        <dbReference type="ChEBI" id="CHEBI:16526"/>
        <dbReference type="ChEBI" id="CHEBI:29959"/>
        <dbReference type="ChEBI" id="CHEBI:33019"/>
        <dbReference type="ChEBI" id="CHEBI:57502"/>
        <dbReference type="ChEBI" id="CHEBI:58017"/>
        <dbReference type="EC" id="2.4.2.19"/>
    </reaction>
</comment>
<dbReference type="AlphaFoldDB" id="A0A497XNY1"/>
<dbReference type="RefSeq" id="WP_121010731.1">
    <property type="nucleotide sequence ID" value="NZ_RCCJ01000001.1"/>
</dbReference>